<sequence>CVCACMCVVVLVCRISTIRLEMFVQFLLLRYCHFSAL</sequence>
<reference evidence="1" key="2">
    <citation type="submission" date="2016-06" db="EMBL/GenBank/DDBJ databases">
        <title>The genome of a short-lived fish provides insights into sex chromosome evolution and the genetic control of aging.</title>
        <authorList>
            <person name="Reichwald K."/>
            <person name="Felder M."/>
            <person name="Petzold A."/>
            <person name="Koch P."/>
            <person name="Groth M."/>
            <person name="Platzer M."/>
        </authorList>
    </citation>
    <scope>NUCLEOTIDE SEQUENCE</scope>
    <source>
        <tissue evidence="1">Brain</tissue>
    </source>
</reference>
<protein>
    <submittedName>
        <fullName evidence="1">Cat eye syndrome chromosome region, candidate 2</fullName>
    </submittedName>
</protein>
<dbReference type="AlphaFoldDB" id="A0A1A7WYE2"/>
<feature type="non-terminal residue" evidence="1">
    <location>
        <position position="37"/>
    </location>
</feature>
<evidence type="ECO:0000313" key="1">
    <source>
        <dbReference type="EMBL" id="SBP10731.1"/>
    </source>
</evidence>
<accession>A0A1A7WYE2</accession>
<feature type="non-terminal residue" evidence="1">
    <location>
        <position position="1"/>
    </location>
</feature>
<reference evidence="1" key="1">
    <citation type="submission" date="2016-05" db="EMBL/GenBank/DDBJ databases">
        <authorList>
            <person name="Lavstsen T."/>
            <person name="Jespersen J.S."/>
        </authorList>
    </citation>
    <scope>NUCLEOTIDE SEQUENCE</scope>
    <source>
        <tissue evidence="1">Brain</tissue>
    </source>
</reference>
<gene>
    <name evidence="1" type="primary">CECR2</name>
</gene>
<organism evidence="1">
    <name type="scientific">Iconisemion striatum</name>
    <dbReference type="NCBI Taxonomy" id="60296"/>
    <lineage>
        <taxon>Eukaryota</taxon>
        <taxon>Metazoa</taxon>
        <taxon>Chordata</taxon>
        <taxon>Craniata</taxon>
        <taxon>Vertebrata</taxon>
        <taxon>Euteleostomi</taxon>
        <taxon>Actinopterygii</taxon>
        <taxon>Neopterygii</taxon>
        <taxon>Teleostei</taxon>
        <taxon>Neoteleostei</taxon>
        <taxon>Acanthomorphata</taxon>
        <taxon>Ovalentaria</taxon>
        <taxon>Atherinomorphae</taxon>
        <taxon>Cyprinodontiformes</taxon>
        <taxon>Nothobranchiidae</taxon>
        <taxon>Iconisemion</taxon>
    </lineage>
</organism>
<name>A0A1A7WYE2_9TELE</name>
<proteinExistence type="predicted"/>
<dbReference type="EMBL" id="HADW01009331">
    <property type="protein sequence ID" value="SBP10731.1"/>
    <property type="molecule type" value="Transcribed_RNA"/>
</dbReference>